<feature type="domain" description="KIB1-4 beta-propeller" evidence="1">
    <location>
        <begin position="176"/>
        <end position="432"/>
    </location>
</feature>
<dbReference type="PANTHER" id="PTHR33165:SF72">
    <property type="entry name" value="F-BOX DOMAIN-CONTAINING PROTEIN"/>
    <property type="match status" value="1"/>
</dbReference>
<proteinExistence type="predicted"/>
<evidence type="ECO:0000313" key="2">
    <source>
        <dbReference type="EnsemblPlants" id="EMT08761"/>
    </source>
</evidence>
<organism evidence="2">
    <name type="scientific">Aegilops tauschii</name>
    <name type="common">Tausch's goatgrass</name>
    <name type="synonym">Aegilops squarrosa</name>
    <dbReference type="NCBI Taxonomy" id="37682"/>
    <lineage>
        <taxon>Eukaryota</taxon>
        <taxon>Viridiplantae</taxon>
        <taxon>Streptophyta</taxon>
        <taxon>Embryophyta</taxon>
        <taxon>Tracheophyta</taxon>
        <taxon>Spermatophyta</taxon>
        <taxon>Magnoliopsida</taxon>
        <taxon>Liliopsida</taxon>
        <taxon>Poales</taxon>
        <taxon>Poaceae</taxon>
        <taxon>BOP clade</taxon>
        <taxon>Pooideae</taxon>
        <taxon>Triticodae</taxon>
        <taxon>Triticeae</taxon>
        <taxon>Triticinae</taxon>
        <taxon>Aegilops</taxon>
    </lineage>
</organism>
<sequence>MANLVCKNNSFLTKQIYLRQICHVGQQNLPSRRTFAIKIVRFAMVTAPELAEAPALRRAVALTRTPSKCSALAPLAACKHSAPAPAPARQIGGWVSLPTDIVGLITCRLLAGDGDVVDYICFRAVCFGWRTCTPAPRDPNLRDPRLRPRGWVALCDGDAVRPDDACEIVFFHTRTARRLRVPLPELRRHRIIGFTDGLVILMHKTTTAVRVLHPFTRDVVDFQPLATLYHQAVRHKGSLLDMNAAVCSSAASSADSIAVVVWFPYTDVVLAADPGSDWEVLHRGFYVWCALPFQGRLYATLCCSSEIVQLYPPRRNGPQENSLVVIARAPHSADREVCNFYLVESGGRMLLAVRQPAPYANGAEWNAMDWSRQLVCRLYVVDLNGGQRRKLIQVKNIGDTALFLSRDRCLSVSARDLPSLSSNSIYLSLPSDPIVVHSLGTGLSERLADSCQIHDRTERIRPSVRPFTIVDHLITYCNPRVCGDLIDVSNDIGVQISPKLKNQDKMFHALEISKDILEYRLGDIERYS</sequence>
<evidence type="ECO:0000259" key="1">
    <source>
        <dbReference type="Pfam" id="PF03478"/>
    </source>
</evidence>
<dbReference type="EnsemblPlants" id="EMT08761">
    <property type="protein sequence ID" value="EMT08761"/>
    <property type="gene ID" value="F775_02629"/>
</dbReference>
<dbReference type="AlphaFoldDB" id="M8B488"/>
<protein>
    <recommendedName>
        <fullName evidence="1">KIB1-4 beta-propeller domain-containing protein</fullName>
    </recommendedName>
</protein>
<reference evidence="2" key="1">
    <citation type="submission" date="2015-06" db="UniProtKB">
        <authorList>
            <consortium name="EnsemblPlants"/>
        </authorList>
    </citation>
    <scope>IDENTIFICATION</scope>
</reference>
<dbReference type="PANTHER" id="PTHR33165">
    <property type="entry name" value="F-BOX DOMAIN CONTAINING PROTEIN-LIKE-RELATED"/>
    <property type="match status" value="1"/>
</dbReference>
<dbReference type="ExpressionAtlas" id="M8B488">
    <property type="expression patterns" value="baseline"/>
</dbReference>
<name>M8B488_AEGTA</name>
<dbReference type="Pfam" id="PF03478">
    <property type="entry name" value="Beta-prop_KIB1-4"/>
    <property type="match status" value="1"/>
</dbReference>
<accession>M8B488</accession>
<dbReference type="InterPro" id="IPR005174">
    <property type="entry name" value="KIB1-4_b-propeller"/>
</dbReference>